<evidence type="ECO:0000256" key="1">
    <source>
        <dbReference type="SAM" id="MobiDB-lite"/>
    </source>
</evidence>
<evidence type="ECO:0000313" key="3">
    <source>
        <dbReference type="Proteomes" id="UP000887116"/>
    </source>
</evidence>
<keyword evidence="3" id="KW-1185">Reference proteome</keyword>
<feature type="region of interest" description="Disordered" evidence="1">
    <location>
        <begin position="177"/>
        <end position="200"/>
    </location>
</feature>
<reference evidence="2" key="1">
    <citation type="submission" date="2020-07" db="EMBL/GenBank/DDBJ databases">
        <title>Multicomponent nature underlies the extraordinary mechanical properties of spider dragline silk.</title>
        <authorList>
            <person name="Kono N."/>
            <person name="Nakamura H."/>
            <person name="Mori M."/>
            <person name="Yoshida Y."/>
            <person name="Ohtoshi R."/>
            <person name="Malay A.D."/>
            <person name="Moran D.A.P."/>
            <person name="Tomita M."/>
            <person name="Numata K."/>
            <person name="Arakawa K."/>
        </authorList>
    </citation>
    <scope>NUCLEOTIDE SEQUENCE</scope>
</reference>
<accession>A0A8X6H5V9</accession>
<proteinExistence type="predicted"/>
<dbReference type="AlphaFoldDB" id="A0A8X6H5V9"/>
<gene>
    <name evidence="2" type="primary">NCL1_29603</name>
    <name evidence="2" type="ORF">TNCT_623321</name>
</gene>
<protein>
    <submittedName>
        <fullName evidence="2">Uncharacterized protein</fullName>
    </submittedName>
</protein>
<comment type="caution">
    <text evidence="2">The sequence shown here is derived from an EMBL/GenBank/DDBJ whole genome shotgun (WGS) entry which is preliminary data.</text>
</comment>
<dbReference type="Proteomes" id="UP000887116">
    <property type="component" value="Unassembled WGS sequence"/>
</dbReference>
<evidence type="ECO:0000313" key="2">
    <source>
        <dbReference type="EMBL" id="GFQ80349.1"/>
    </source>
</evidence>
<organism evidence="2 3">
    <name type="scientific">Trichonephila clavata</name>
    <name type="common">Joro spider</name>
    <name type="synonym">Nephila clavata</name>
    <dbReference type="NCBI Taxonomy" id="2740835"/>
    <lineage>
        <taxon>Eukaryota</taxon>
        <taxon>Metazoa</taxon>
        <taxon>Ecdysozoa</taxon>
        <taxon>Arthropoda</taxon>
        <taxon>Chelicerata</taxon>
        <taxon>Arachnida</taxon>
        <taxon>Araneae</taxon>
        <taxon>Araneomorphae</taxon>
        <taxon>Entelegynae</taxon>
        <taxon>Araneoidea</taxon>
        <taxon>Nephilidae</taxon>
        <taxon>Trichonephila</taxon>
    </lineage>
</organism>
<sequence>MTGNGKDTITFEESCDLSKGLFKTTPLKKRICLLKKMSDKSSKRKMSKPVKKIAFSSTMSKLEWTVASAFDTDAIYVPVDGCLTDTTFIPVDEKVSIKETVAEKIVSVKKELVPVKNEILPIKIENDILKKTYKPRRTLKYSKKNMTPEQIEDYYFARQVQVSERFHLRTRVPQPSSQLSFKSKTGVKTEAIPSDERKTRGYGVTPKLENVIGQKEMRPEKIQREMRKHMLPFNGSLVQCSENIAKSIFSDKCAFLLDERITRSRKHMIYVV</sequence>
<dbReference type="EMBL" id="BMAO01032177">
    <property type="protein sequence ID" value="GFQ80349.1"/>
    <property type="molecule type" value="Genomic_DNA"/>
</dbReference>
<dbReference type="OrthoDB" id="10537957at2759"/>
<name>A0A8X6H5V9_TRICU</name>